<evidence type="ECO:0000313" key="8">
    <source>
        <dbReference type="EMBL" id="RNL65449.1"/>
    </source>
</evidence>
<dbReference type="PANTHER" id="PTHR24421:SF61">
    <property type="entry name" value="OXYGEN SENSOR HISTIDINE KINASE NREB"/>
    <property type="match status" value="1"/>
</dbReference>
<feature type="transmembrane region" description="Helical" evidence="5">
    <location>
        <begin position="99"/>
        <end position="122"/>
    </location>
</feature>
<accession>A0A3N0CQ37</accession>
<dbReference type="GO" id="GO:0005524">
    <property type="term" value="F:ATP binding"/>
    <property type="evidence" value="ECO:0007669"/>
    <property type="project" value="UniProtKB-KW"/>
</dbReference>
<dbReference type="GO" id="GO:0016301">
    <property type="term" value="F:kinase activity"/>
    <property type="evidence" value="ECO:0007669"/>
    <property type="project" value="UniProtKB-KW"/>
</dbReference>
<feature type="transmembrane region" description="Helical" evidence="5">
    <location>
        <begin position="207"/>
        <end position="226"/>
    </location>
</feature>
<evidence type="ECO:0000256" key="3">
    <source>
        <dbReference type="ARBA" id="ARBA00023012"/>
    </source>
</evidence>
<dbReference type="InterPro" id="IPR007168">
    <property type="entry name" value="Phageshock_PspC_N"/>
</dbReference>
<dbReference type="InterPro" id="IPR050482">
    <property type="entry name" value="Sensor_HK_TwoCompSys"/>
</dbReference>
<evidence type="ECO:0000256" key="2">
    <source>
        <dbReference type="ARBA" id="ARBA00022777"/>
    </source>
</evidence>
<dbReference type="EMBL" id="RJSE01000003">
    <property type="protein sequence ID" value="RNL65449.1"/>
    <property type="molecule type" value="Genomic_DNA"/>
</dbReference>
<reference evidence="8 9" key="1">
    <citation type="submission" date="2018-11" db="EMBL/GenBank/DDBJ databases">
        <authorList>
            <person name="Li F."/>
        </authorList>
    </citation>
    <scope>NUCLEOTIDE SEQUENCE [LARGE SCALE GENOMIC DNA]</scope>
    <source>
        <strain evidence="8 9">Gsoil 097</strain>
    </source>
</reference>
<keyword evidence="2" id="KW-0418">Kinase</keyword>
<dbReference type="SUPFAM" id="SSF55874">
    <property type="entry name" value="ATPase domain of HSP90 chaperone/DNA topoisomerase II/histidine kinase"/>
    <property type="match status" value="1"/>
</dbReference>
<feature type="domain" description="Histidine kinase/HSP90-like ATPase" evidence="6">
    <location>
        <begin position="334"/>
        <end position="421"/>
    </location>
</feature>
<feature type="region of interest" description="Disordered" evidence="4">
    <location>
        <begin position="399"/>
        <end position="426"/>
    </location>
</feature>
<evidence type="ECO:0000259" key="6">
    <source>
        <dbReference type="Pfam" id="PF02518"/>
    </source>
</evidence>
<sequence>MTPSVPPPSAGVAAPPKAYRNTEEGLVGGVAAGLAEHLRLPVMWVRAAFIAASVMGGFGLMFYAGLWMLLPVQAHFDDTAPGLAAAERQGKRPRRKLRLVDYGPLIAIATIGIGTALLLAMVTGRGGIFWPLLLAVGGVAVLWRQADEAQRERWVDSSGRINVVRAIVGGGGAASYLRLVAGVVMLVSAITLFSFGGGGWGAARDVGIASTLGILGLAFIAGPWLMRLTSDLSEERAERVRSQERADVAAHLHDSVLQTLALIQKSAHDPAAVARLARSQERDLRSWLFDSSGADATTLAVALRTLAGEVDDMYGVSVEVVCVGDPPVTEGLRALVLATREAVVNAARHSGAAKVDVYAEAGAEMIEIFVRDRGAGFDPDAVAADRHGLRDSIVERMRRHGGAAEVRSTPGTGTEIRLSQPTGEST</sequence>
<dbReference type="AlphaFoldDB" id="A0A3N0CQ37"/>
<proteinExistence type="predicted"/>
<dbReference type="Pfam" id="PF02518">
    <property type="entry name" value="HATPase_c"/>
    <property type="match status" value="1"/>
</dbReference>
<keyword evidence="8" id="KW-0067">ATP-binding</keyword>
<feature type="domain" description="Phage shock protein PspC N-terminal" evidence="7">
    <location>
        <begin position="17"/>
        <end position="72"/>
    </location>
</feature>
<keyword evidence="5" id="KW-0472">Membrane</keyword>
<keyword evidence="9" id="KW-1185">Reference proteome</keyword>
<evidence type="ECO:0000313" key="9">
    <source>
        <dbReference type="Proteomes" id="UP000267128"/>
    </source>
</evidence>
<keyword evidence="3" id="KW-0902">Two-component regulatory system</keyword>
<dbReference type="PANTHER" id="PTHR24421">
    <property type="entry name" value="NITRATE/NITRITE SENSOR PROTEIN NARX-RELATED"/>
    <property type="match status" value="1"/>
</dbReference>
<dbReference type="InterPro" id="IPR036890">
    <property type="entry name" value="HATPase_C_sf"/>
</dbReference>
<dbReference type="InterPro" id="IPR003594">
    <property type="entry name" value="HATPase_dom"/>
</dbReference>
<dbReference type="CDD" id="cd16917">
    <property type="entry name" value="HATPase_UhpB-NarQ-NarX-like"/>
    <property type="match status" value="1"/>
</dbReference>
<feature type="transmembrane region" description="Helical" evidence="5">
    <location>
        <begin position="167"/>
        <end position="195"/>
    </location>
</feature>
<comment type="caution">
    <text evidence="8">The sequence shown here is derived from an EMBL/GenBank/DDBJ whole genome shotgun (WGS) entry which is preliminary data.</text>
</comment>
<keyword evidence="1" id="KW-0808">Transferase</keyword>
<evidence type="ECO:0000259" key="7">
    <source>
        <dbReference type="Pfam" id="PF04024"/>
    </source>
</evidence>
<keyword evidence="5" id="KW-0812">Transmembrane</keyword>
<evidence type="ECO:0000256" key="5">
    <source>
        <dbReference type="SAM" id="Phobius"/>
    </source>
</evidence>
<feature type="compositionally biased region" description="Polar residues" evidence="4">
    <location>
        <begin position="409"/>
        <end position="426"/>
    </location>
</feature>
<evidence type="ECO:0000256" key="4">
    <source>
        <dbReference type="SAM" id="MobiDB-lite"/>
    </source>
</evidence>
<gene>
    <name evidence="8" type="ORF">EFK50_05720</name>
</gene>
<dbReference type="Pfam" id="PF04024">
    <property type="entry name" value="PspC"/>
    <property type="match status" value="1"/>
</dbReference>
<organism evidence="8 9">
    <name type="scientific">Nocardioides marmoriginsengisoli</name>
    <dbReference type="NCBI Taxonomy" id="661483"/>
    <lineage>
        <taxon>Bacteria</taxon>
        <taxon>Bacillati</taxon>
        <taxon>Actinomycetota</taxon>
        <taxon>Actinomycetes</taxon>
        <taxon>Propionibacteriales</taxon>
        <taxon>Nocardioidaceae</taxon>
        <taxon>Nocardioides</taxon>
    </lineage>
</organism>
<dbReference type="OrthoDB" id="3534856at2"/>
<dbReference type="Gene3D" id="3.30.565.10">
    <property type="entry name" value="Histidine kinase-like ATPase, C-terminal domain"/>
    <property type="match status" value="1"/>
</dbReference>
<evidence type="ECO:0000256" key="1">
    <source>
        <dbReference type="ARBA" id="ARBA00022679"/>
    </source>
</evidence>
<name>A0A3N0CQ37_9ACTN</name>
<protein>
    <submittedName>
        <fullName evidence="8">ATP-binding protein</fullName>
    </submittedName>
</protein>
<feature type="transmembrane region" description="Helical" evidence="5">
    <location>
        <begin position="47"/>
        <end position="70"/>
    </location>
</feature>
<keyword evidence="8" id="KW-0547">Nucleotide-binding</keyword>
<dbReference type="Proteomes" id="UP000267128">
    <property type="component" value="Unassembled WGS sequence"/>
</dbReference>
<dbReference type="GO" id="GO:0000160">
    <property type="term" value="P:phosphorelay signal transduction system"/>
    <property type="evidence" value="ECO:0007669"/>
    <property type="project" value="UniProtKB-KW"/>
</dbReference>
<dbReference type="RefSeq" id="WP_123226552.1">
    <property type="nucleotide sequence ID" value="NZ_RJSE01000003.1"/>
</dbReference>
<feature type="transmembrane region" description="Helical" evidence="5">
    <location>
        <begin position="128"/>
        <end position="146"/>
    </location>
</feature>
<keyword evidence="5" id="KW-1133">Transmembrane helix</keyword>